<organism evidence="2 3">
    <name type="scientific">Paenibacillus riograndensis SBR5</name>
    <dbReference type="NCBI Taxonomy" id="1073571"/>
    <lineage>
        <taxon>Bacteria</taxon>
        <taxon>Bacillati</taxon>
        <taxon>Bacillota</taxon>
        <taxon>Bacilli</taxon>
        <taxon>Bacillales</taxon>
        <taxon>Paenibacillaceae</taxon>
        <taxon>Paenibacillus</taxon>
        <taxon>Paenibacillus sonchi group</taxon>
    </lineage>
</organism>
<keyword evidence="1" id="KW-0812">Transmembrane</keyword>
<proteinExistence type="predicted"/>
<dbReference type="KEGG" id="pri:PRIO_1854"/>
<evidence type="ECO:0000313" key="2">
    <source>
        <dbReference type="EMBL" id="CQR54264.1"/>
    </source>
</evidence>
<reference evidence="3" key="1">
    <citation type="submission" date="2015-03" db="EMBL/GenBank/DDBJ databases">
        <authorList>
            <person name="Wibberg D."/>
        </authorList>
    </citation>
    <scope>NUCLEOTIDE SEQUENCE [LARGE SCALE GENOMIC DNA]</scope>
</reference>
<dbReference type="Proteomes" id="UP000033163">
    <property type="component" value="Chromosome I"/>
</dbReference>
<accession>A0A0E4CVJ3</accession>
<sequence>MQISTVNVGDEHTDIGWPIYPQGFYTVLAAFMNCMEIFRFILRRMVHPIMTSR</sequence>
<gene>
    <name evidence="2" type="ORF">PRIO_1854</name>
</gene>
<dbReference type="HOGENOM" id="CLU_3064306_0_0_9"/>
<dbReference type="STRING" id="483937.AMQ84_15140"/>
<dbReference type="PATRIC" id="fig|1073571.4.peg.1946"/>
<dbReference type="AlphaFoldDB" id="A0A0E4CVJ3"/>
<evidence type="ECO:0000313" key="3">
    <source>
        <dbReference type="Proteomes" id="UP000033163"/>
    </source>
</evidence>
<protein>
    <submittedName>
        <fullName evidence="2">Uncharacterized protein</fullName>
    </submittedName>
</protein>
<keyword evidence="1" id="KW-0472">Membrane</keyword>
<evidence type="ECO:0000256" key="1">
    <source>
        <dbReference type="SAM" id="Phobius"/>
    </source>
</evidence>
<name>A0A0E4CVJ3_9BACL</name>
<feature type="transmembrane region" description="Helical" evidence="1">
    <location>
        <begin position="23"/>
        <end position="42"/>
    </location>
</feature>
<keyword evidence="1" id="KW-1133">Transmembrane helix</keyword>
<dbReference type="EMBL" id="LN831776">
    <property type="protein sequence ID" value="CQR54264.1"/>
    <property type="molecule type" value="Genomic_DNA"/>
</dbReference>